<feature type="domain" description="D-isomer specific 2-hydroxyacid dehydrogenase NAD-binding" evidence="5">
    <location>
        <begin position="94"/>
        <end position="271"/>
    </location>
</feature>
<keyword evidence="3" id="KW-0520">NAD</keyword>
<dbReference type="GO" id="GO:0051287">
    <property type="term" value="F:NAD binding"/>
    <property type="evidence" value="ECO:0007669"/>
    <property type="project" value="InterPro"/>
</dbReference>
<proteinExistence type="inferred from homology"/>
<protein>
    <submittedName>
        <fullName evidence="6">Glycerate dehydrogenase</fullName>
    </submittedName>
</protein>
<name>T0ZDG1_9ZZZZ</name>
<feature type="domain" description="D-isomer specific 2-hydroxyacid dehydrogenase catalytic" evidence="4">
    <location>
        <begin position="18"/>
        <end position="303"/>
    </location>
</feature>
<dbReference type="AlphaFoldDB" id="T0ZDG1"/>
<dbReference type="SUPFAM" id="SSF51735">
    <property type="entry name" value="NAD(P)-binding Rossmann-fold domains"/>
    <property type="match status" value="1"/>
</dbReference>
<keyword evidence="2" id="KW-0560">Oxidoreductase</keyword>
<dbReference type="PANTHER" id="PTHR42789:SF1">
    <property type="entry name" value="D-ISOMER SPECIFIC 2-HYDROXYACID DEHYDROGENASE FAMILY PROTEIN (AFU_ORTHOLOGUE AFUA_6G10090)"/>
    <property type="match status" value="1"/>
</dbReference>
<dbReference type="InterPro" id="IPR006140">
    <property type="entry name" value="D-isomer_DH_NAD-bd"/>
</dbReference>
<dbReference type="FunFam" id="3.40.50.720:FF:000203">
    <property type="entry name" value="D-3-phosphoglycerate dehydrogenase (SerA)"/>
    <property type="match status" value="1"/>
</dbReference>
<reference evidence="6" key="2">
    <citation type="journal article" date="2014" name="ISME J.">
        <title>Microbial stratification in low pH oxic and suboxic macroscopic growths along an acid mine drainage.</title>
        <authorList>
            <person name="Mendez-Garcia C."/>
            <person name="Mesa V."/>
            <person name="Sprenger R.R."/>
            <person name="Richter M."/>
            <person name="Diez M.S."/>
            <person name="Solano J."/>
            <person name="Bargiela R."/>
            <person name="Golyshina O.V."/>
            <person name="Manteca A."/>
            <person name="Ramos J.L."/>
            <person name="Gallego J.R."/>
            <person name="Llorente I."/>
            <person name="Martins Dos Santos V.A."/>
            <person name="Jensen O.N."/>
            <person name="Pelaez A.I."/>
            <person name="Sanchez J."/>
            <person name="Ferrer M."/>
        </authorList>
    </citation>
    <scope>NUCLEOTIDE SEQUENCE</scope>
</reference>
<dbReference type="Pfam" id="PF00389">
    <property type="entry name" value="2-Hacid_dh"/>
    <property type="match status" value="1"/>
</dbReference>
<gene>
    <name evidence="6" type="ORF">B1A_15647</name>
</gene>
<dbReference type="Pfam" id="PF02826">
    <property type="entry name" value="2-Hacid_dh_C"/>
    <property type="match status" value="1"/>
</dbReference>
<dbReference type="Gene3D" id="3.40.50.720">
    <property type="entry name" value="NAD(P)-binding Rossmann-like Domain"/>
    <property type="match status" value="2"/>
</dbReference>
<evidence type="ECO:0000256" key="1">
    <source>
        <dbReference type="ARBA" id="ARBA00005854"/>
    </source>
</evidence>
<dbReference type="InterPro" id="IPR036291">
    <property type="entry name" value="NAD(P)-bd_dom_sf"/>
</dbReference>
<comment type="similarity">
    <text evidence="1">Belongs to the D-isomer specific 2-hydroxyacid dehydrogenase family.</text>
</comment>
<dbReference type="EMBL" id="AUZX01011483">
    <property type="protein sequence ID" value="EQD43063.1"/>
    <property type="molecule type" value="Genomic_DNA"/>
</dbReference>
<evidence type="ECO:0000313" key="6">
    <source>
        <dbReference type="EMBL" id="EQD43063.1"/>
    </source>
</evidence>
<evidence type="ECO:0000256" key="2">
    <source>
        <dbReference type="ARBA" id="ARBA00023002"/>
    </source>
</evidence>
<evidence type="ECO:0000256" key="3">
    <source>
        <dbReference type="ARBA" id="ARBA00023027"/>
    </source>
</evidence>
<dbReference type="SUPFAM" id="SSF52283">
    <property type="entry name" value="Formate/glycerate dehydrogenase catalytic domain-like"/>
    <property type="match status" value="1"/>
</dbReference>
<dbReference type="PANTHER" id="PTHR42789">
    <property type="entry name" value="D-ISOMER SPECIFIC 2-HYDROXYACID DEHYDROGENASE FAMILY PROTEIN (AFU_ORTHOLOGUE AFUA_6G10090)"/>
    <property type="match status" value="1"/>
</dbReference>
<organism evidence="6">
    <name type="scientific">mine drainage metagenome</name>
    <dbReference type="NCBI Taxonomy" id="410659"/>
    <lineage>
        <taxon>unclassified sequences</taxon>
        <taxon>metagenomes</taxon>
        <taxon>ecological metagenomes</taxon>
    </lineage>
</organism>
<dbReference type="GO" id="GO:0016616">
    <property type="term" value="F:oxidoreductase activity, acting on the CH-OH group of donors, NAD or NADP as acceptor"/>
    <property type="evidence" value="ECO:0007669"/>
    <property type="project" value="InterPro"/>
</dbReference>
<feature type="non-terminal residue" evidence="6">
    <location>
        <position position="1"/>
    </location>
</feature>
<dbReference type="InterPro" id="IPR006139">
    <property type="entry name" value="D-isomer_2_OHA_DH_cat_dom"/>
</dbReference>
<sequence>RIRSLGAVEVFPDSGRIAPREEVLRGVRGVDVLCCLLQDRIDAEVIDAAQNLRLIVSGAITPANIDMVRATARGIRVTGIPNLVAETTADMEWALLMSAARRVVESDRALRQGAFPGSQSVHFAGGEVYGKTLGTIGLGAIARGVARRAHGFGMKVLYTKPRRASAAEEEAMGVEYREFDELLRESDFVTLNATYNPETHHLISTHELQLMKPTAYLVNASRGPMVDEAALVQALRDGEIAGAALDVYEFEPRIGPQLLALENVVLTPHLGSASMDTRRAIANVMADNLEAFLSGRPLPNLLNPEVIG</sequence>
<dbReference type="InterPro" id="IPR050857">
    <property type="entry name" value="D-2-hydroxyacid_DH"/>
</dbReference>
<reference evidence="6" key="1">
    <citation type="submission" date="2013-08" db="EMBL/GenBank/DDBJ databases">
        <authorList>
            <person name="Mendez C."/>
            <person name="Richter M."/>
            <person name="Ferrer M."/>
            <person name="Sanchez J."/>
        </authorList>
    </citation>
    <scope>NUCLEOTIDE SEQUENCE</scope>
</reference>
<accession>T0ZDG1</accession>
<evidence type="ECO:0000259" key="5">
    <source>
        <dbReference type="Pfam" id="PF02826"/>
    </source>
</evidence>
<evidence type="ECO:0000259" key="4">
    <source>
        <dbReference type="Pfam" id="PF00389"/>
    </source>
</evidence>
<comment type="caution">
    <text evidence="6">The sequence shown here is derived from an EMBL/GenBank/DDBJ whole genome shotgun (WGS) entry which is preliminary data.</text>
</comment>